<dbReference type="Proteomes" id="UP000258016">
    <property type="component" value="Chromosome"/>
</dbReference>
<protein>
    <recommendedName>
        <fullName evidence="1">Putative DNA-binding domain-containing protein</fullName>
    </recommendedName>
</protein>
<dbReference type="InterPro" id="IPR018640">
    <property type="entry name" value="DUF2063"/>
</dbReference>
<keyword evidence="3" id="KW-1185">Reference proteome</keyword>
<proteinExistence type="predicted"/>
<sequence>MRDTMTDLKADQARFIAVLQEGPAAFPDGLFAGEPSRALLGLKAHANTISHARLVALEQTYPRTLEHLGHASFNALSREFIELPDVRQRKLMQIGEGFSAFLALRHPDRQVADLAAVEWAWLQSYHAADAPALALGDLAAYDEPGLLALEVVLHPSSRIVATGSAVTELFPEVEASCASCAAILVTRPLDTVRLLPLNRLQAQIAHGAQNCATMGNLLQTAIETLGEAEALSTVFALIEAGMLARPGG</sequence>
<organism evidence="2 3">
    <name type="scientific">Blastomonas fulva</name>
    <dbReference type="NCBI Taxonomy" id="1550728"/>
    <lineage>
        <taxon>Bacteria</taxon>
        <taxon>Pseudomonadati</taxon>
        <taxon>Pseudomonadota</taxon>
        <taxon>Alphaproteobacteria</taxon>
        <taxon>Sphingomonadales</taxon>
        <taxon>Sphingomonadaceae</taxon>
        <taxon>Blastomonas</taxon>
    </lineage>
</organism>
<name>A0ABN5B6G9_9SPHN</name>
<gene>
    <name evidence="2" type="ORF">B5J99_15020</name>
</gene>
<feature type="domain" description="Putative DNA-binding" evidence="1">
    <location>
        <begin position="12"/>
        <end position="102"/>
    </location>
</feature>
<dbReference type="Pfam" id="PF09836">
    <property type="entry name" value="DUF2063"/>
    <property type="match status" value="1"/>
</dbReference>
<reference evidence="2 3" key="1">
    <citation type="submission" date="2017-03" db="EMBL/GenBank/DDBJ databases">
        <title>Complete genome sequence of Blastomonas fulva degrading microcsystin LR.</title>
        <authorList>
            <person name="Lee H.-g."/>
            <person name="Jin L."/>
            <person name="oh H.-M."/>
        </authorList>
    </citation>
    <scope>NUCLEOTIDE SEQUENCE [LARGE SCALE GENOMIC DNA]</scope>
    <source>
        <strain evidence="2 3">T2</strain>
    </source>
</reference>
<evidence type="ECO:0000313" key="3">
    <source>
        <dbReference type="Proteomes" id="UP000258016"/>
    </source>
</evidence>
<accession>A0ABN5B6G9</accession>
<evidence type="ECO:0000313" key="2">
    <source>
        <dbReference type="EMBL" id="ASR52608.1"/>
    </source>
</evidence>
<dbReference type="EMBL" id="CP020083">
    <property type="protein sequence ID" value="ASR52608.1"/>
    <property type="molecule type" value="Genomic_DNA"/>
</dbReference>
<dbReference type="Gene3D" id="1.10.150.690">
    <property type="entry name" value="DUF2063"/>
    <property type="match status" value="1"/>
</dbReference>
<dbReference type="RefSeq" id="WP_069050051.1">
    <property type="nucleotide sequence ID" value="NZ_JBHYCN010000002.1"/>
</dbReference>
<dbReference type="InterPro" id="IPR044922">
    <property type="entry name" value="DUF2063_N_sf"/>
</dbReference>
<evidence type="ECO:0000259" key="1">
    <source>
        <dbReference type="Pfam" id="PF09836"/>
    </source>
</evidence>